<dbReference type="GO" id="GO:0015035">
    <property type="term" value="F:protein-disulfide reductase activity"/>
    <property type="evidence" value="ECO:0007669"/>
    <property type="project" value="InterPro"/>
</dbReference>
<evidence type="ECO:0000313" key="2">
    <source>
        <dbReference type="Proteomes" id="UP000692954"/>
    </source>
</evidence>
<dbReference type="Pfam" id="PF04134">
    <property type="entry name" value="DCC1-like"/>
    <property type="match status" value="1"/>
</dbReference>
<accession>A0A8S1JYY3</accession>
<dbReference type="AlphaFoldDB" id="A0A8S1JYY3"/>
<dbReference type="EMBL" id="CAJJDN010000002">
    <property type="protein sequence ID" value="CAD8047497.1"/>
    <property type="molecule type" value="Genomic_DNA"/>
</dbReference>
<evidence type="ECO:0000313" key="1">
    <source>
        <dbReference type="EMBL" id="CAD8047497.1"/>
    </source>
</evidence>
<protein>
    <recommendedName>
        <fullName evidence="3">DUF393 domain-containing protein</fullName>
    </recommendedName>
</protein>
<keyword evidence="2" id="KW-1185">Reference proteome</keyword>
<dbReference type="OrthoDB" id="1921868at2759"/>
<dbReference type="InterPro" id="IPR007263">
    <property type="entry name" value="DCC1-like"/>
</dbReference>
<gene>
    <name evidence="1" type="ORF">PSON_ATCC_30995.1.T0020422</name>
</gene>
<proteinExistence type="predicted"/>
<comment type="caution">
    <text evidence="1">The sequence shown here is derived from an EMBL/GenBank/DDBJ whole genome shotgun (WGS) entry which is preliminary data.</text>
</comment>
<reference evidence="1" key="1">
    <citation type="submission" date="2021-01" db="EMBL/GenBank/DDBJ databases">
        <authorList>
            <consortium name="Genoscope - CEA"/>
            <person name="William W."/>
        </authorList>
    </citation>
    <scope>NUCLEOTIDE SEQUENCE</scope>
</reference>
<sequence>MKIDQQKINIFYDEICGICDKFIKLIIYLVNPEILELYSLQSAIQDEKLRKQYELDLSSIVVITQNKKLKKSKAMFYLLKQTKLKYLIMVIELLIPQFLADWSYDFISKHRDKICKMKKR</sequence>
<evidence type="ECO:0008006" key="3">
    <source>
        <dbReference type="Google" id="ProtNLM"/>
    </source>
</evidence>
<dbReference type="Proteomes" id="UP000692954">
    <property type="component" value="Unassembled WGS sequence"/>
</dbReference>
<name>A0A8S1JYY3_9CILI</name>
<organism evidence="1 2">
    <name type="scientific">Paramecium sonneborni</name>
    <dbReference type="NCBI Taxonomy" id="65129"/>
    <lineage>
        <taxon>Eukaryota</taxon>
        <taxon>Sar</taxon>
        <taxon>Alveolata</taxon>
        <taxon>Ciliophora</taxon>
        <taxon>Intramacronucleata</taxon>
        <taxon>Oligohymenophorea</taxon>
        <taxon>Peniculida</taxon>
        <taxon>Parameciidae</taxon>
        <taxon>Paramecium</taxon>
    </lineage>
</organism>